<evidence type="ECO:0000313" key="6">
    <source>
        <dbReference type="EMBL" id="KAK5984124.1"/>
    </source>
</evidence>
<dbReference type="InterPro" id="IPR051368">
    <property type="entry name" value="SerProtInhib-TIL_Domain"/>
</dbReference>
<evidence type="ECO:0000313" key="7">
    <source>
        <dbReference type="Proteomes" id="UP001331761"/>
    </source>
</evidence>
<accession>A0AAN8J385</accession>
<keyword evidence="3" id="KW-1015">Disulfide bond</keyword>
<dbReference type="GO" id="GO:0004867">
    <property type="term" value="F:serine-type endopeptidase inhibitor activity"/>
    <property type="evidence" value="ECO:0007669"/>
    <property type="project" value="UniProtKB-KW"/>
</dbReference>
<feature type="region of interest" description="Disordered" evidence="4">
    <location>
        <begin position="146"/>
        <end position="209"/>
    </location>
</feature>
<evidence type="ECO:0000256" key="4">
    <source>
        <dbReference type="SAM" id="MobiDB-lite"/>
    </source>
</evidence>
<feature type="domain" description="TIL" evidence="5">
    <location>
        <begin position="13"/>
        <end position="65"/>
    </location>
</feature>
<dbReference type="Pfam" id="PF01826">
    <property type="entry name" value="TIL"/>
    <property type="match status" value="1"/>
</dbReference>
<dbReference type="Gene3D" id="2.10.25.10">
    <property type="entry name" value="Laminin"/>
    <property type="match status" value="1"/>
</dbReference>
<keyword evidence="7" id="KW-1185">Reference proteome</keyword>
<dbReference type="SUPFAM" id="SSF57567">
    <property type="entry name" value="Serine protease inhibitors"/>
    <property type="match status" value="1"/>
</dbReference>
<evidence type="ECO:0000256" key="1">
    <source>
        <dbReference type="ARBA" id="ARBA00022690"/>
    </source>
</evidence>
<feature type="compositionally biased region" description="Low complexity" evidence="4">
    <location>
        <begin position="172"/>
        <end position="186"/>
    </location>
</feature>
<keyword evidence="1" id="KW-0646">Protease inhibitor</keyword>
<feature type="region of interest" description="Disordered" evidence="4">
    <location>
        <begin position="102"/>
        <end position="133"/>
    </location>
</feature>
<feature type="compositionally biased region" description="Pro residues" evidence="4">
    <location>
        <begin position="224"/>
        <end position="244"/>
    </location>
</feature>
<evidence type="ECO:0000259" key="5">
    <source>
        <dbReference type="Pfam" id="PF01826"/>
    </source>
</evidence>
<proteinExistence type="predicted"/>
<feature type="region of interest" description="Disordered" evidence="4">
    <location>
        <begin position="222"/>
        <end position="253"/>
    </location>
</feature>
<dbReference type="CDD" id="cd19941">
    <property type="entry name" value="TIL"/>
    <property type="match status" value="1"/>
</dbReference>
<keyword evidence="2" id="KW-0722">Serine protease inhibitor</keyword>
<organism evidence="6 7">
    <name type="scientific">Trichostrongylus colubriformis</name>
    <name type="common">Black scour worm</name>
    <dbReference type="NCBI Taxonomy" id="6319"/>
    <lineage>
        <taxon>Eukaryota</taxon>
        <taxon>Metazoa</taxon>
        <taxon>Ecdysozoa</taxon>
        <taxon>Nematoda</taxon>
        <taxon>Chromadorea</taxon>
        <taxon>Rhabditida</taxon>
        <taxon>Rhabditina</taxon>
        <taxon>Rhabditomorpha</taxon>
        <taxon>Strongyloidea</taxon>
        <taxon>Trichostrongylidae</taxon>
        <taxon>Trichostrongylus</taxon>
    </lineage>
</organism>
<dbReference type="InterPro" id="IPR002919">
    <property type="entry name" value="TIL_dom"/>
</dbReference>
<evidence type="ECO:0000256" key="3">
    <source>
        <dbReference type="ARBA" id="ARBA00023157"/>
    </source>
</evidence>
<dbReference type="Proteomes" id="UP001331761">
    <property type="component" value="Unassembled WGS sequence"/>
</dbReference>
<dbReference type="PANTHER" id="PTHR23259">
    <property type="entry name" value="RIDDLE"/>
    <property type="match status" value="1"/>
</dbReference>
<name>A0AAN8J385_TRICO</name>
<dbReference type="PANTHER" id="PTHR23259:SF70">
    <property type="entry name" value="ACCESSORY GLAND PROTEIN ACP62F-RELATED"/>
    <property type="match status" value="1"/>
</dbReference>
<reference evidence="6 7" key="1">
    <citation type="submission" date="2019-10" db="EMBL/GenBank/DDBJ databases">
        <title>Assembly and Annotation for the nematode Trichostrongylus colubriformis.</title>
        <authorList>
            <person name="Martin J."/>
        </authorList>
    </citation>
    <scope>NUCLEOTIDE SEQUENCE [LARGE SCALE GENOMIC DNA]</scope>
    <source>
        <strain evidence="6">G859</strain>
        <tissue evidence="6">Whole worm</tissue>
    </source>
</reference>
<dbReference type="EMBL" id="WIXE01003239">
    <property type="protein sequence ID" value="KAK5984124.1"/>
    <property type="molecule type" value="Genomic_DNA"/>
</dbReference>
<comment type="caution">
    <text evidence="6">The sequence shown here is derived from an EMBL/GenBank/DDBJ whole genome shotgun (WGS) entry which is preliminary data.</text>
</comment>
<gene>
    <name evidence="6" type="ORF">GCK32_004508</name>
</gene>
<protein>
    <recommendedName>
        <fullName evidence="5">TIL domain-containing protein</fullName>
    </recommendedName>
</protein>
<sequence length="286" mass="31328">MSPICFTSLISECALGEEVRFCRPQCEPTCKDRNPTCSATCGTAVCMCQRGTVRQSGMCVPKTACRFFDSDDSPKNKMPTKAPTAKAPLARKAVSSKSAMSETAAVLDHPPSGGALRELRKTGRRPNAKAATTRLGTQMQLVDISRRHGPIAPPTFRPRTNSRVSLKEVRVPGRPSSPSSVPPSESLNRSAPSILPNKPLNRLSFMPDKPRNNVLAHAATAVGPIPPTTLPPKPTSRLPRPPSAKPKHFGPPSMTPFLFFRGRRIDRQEKALLKLKQRRLRRSRRV</sequence>
<evidence type="ECO:0000256" key="2">
    <source>
        <dbReference type="ARBA" id="ARBA00022900"/>
    </source>
</evidence>
<dbReference type="AlphaFoldDB" id="A0AAN8J385"/>
<dbReference type="InterPro" id="IPR036084">
    <property type="entry name" value="Ser_inhib-like_sf"/>
</dbReference>